<evidence type="ECO:0000313" key="2">
    <source>
        <dbReference type="Proteomes" id="UP000805193"/>
    </source>
</evidence>
<organism evidence="1 2">
    <name type="scientific">Ixodes persulcatus</name>
    <name type="common">Taiga tick</name>
    <dbReference type="NCBI Taxonomy" id="34615"/>
    <lineage>
        <taxon>Eukaryota</taxon>
        <taxon>Metazoa</taxon>
        <taxon>Ecdysozoa</taxon>
        <taxon>Arthropoda</taxon>
        <taxon>Chelicerata</taxon>
        <taxon>Arachnida</taxon>
        <taxon>Acari</taxon>
        <taxon>Parasitiformes</taxon>
        <taxon>Ixodida</taxon>
        <taxon>Ixodoidea</taxon>
        <taxon>Ixodidae</taxon>
        <taxon>Ixodinae</taxon>
        <taxon>Ixodes</taxon>
    </lineage>
</organism>
<gene>
    <name evidence="1" type="ORF">HPB47_027233</name>
</gene>
<keyword evidence="2" id="KW-1185">Reference proteome</keyword>
<dbReference type="Proteomes" id="UP000805193">
    <property type="component" value="Unassembled WGS sequence"/>
</dbReference>
<name>A0AC60PWJ7_IXOPE</name>
<dbReference type="EMBL" id="JABSTQ010009818">
    <property type="protein sequence ID" value="KAG0425601.1"/>
    <property type="molecule type" value="Genomic_DNA"/>
</dbReference>
<reference evidence="1 2" key="1">
    <citation type="journal article" date="2020" name="Cell">
        <title>Large-Scale Comparative Analyses of Tick Genomes Elucidate Their Genetic Diversity and Vector Capacities.</title>
        <authorList>
            <consortium name="Tick Genome and Microbiome Consortium (TIGMIC)"/>
            <person name="Jia N."/>
            <person name="Wang J."/>
            <person name="Shi W."/>
            <person name="Du L."/>
            <person name="Sun Y."/>
            <person name="Zhan W."/>
            <person name="Jiang J.F."/>
            <person name="Wang Q."/>
            <person name="Zhang B."/>
            <person name="Ji P."/>
            <person name="Bell-Sakyi L."/>
            <person name="Cui X.M."/>
            <person name="Yuan T.T."/>
            <person name="Jiang B.G."/>
            <person name="Yang W.F."/>
            <person name="Lam T.T."/>
            <person name="Chang Q.C."/>
            <person name="Ding S.J."/>
            <person name="Wang X.J."/>
            <person name="Zhu J.G."/>
            <person name="Ruan X.D."/>
            <person name="Zhao L."/>
            <person name="Wei J.T."/>
            <person name="Ye R.Z."/>
            <person name="Que T.C."/>
            <person name="Du C.H."/>
            <person name="Zhou Y.H."/>
            <person name="Cheng J.X."/>
            <person name="Dai P.F."/>
            <person name="Guo W.B."/>
            <person name="Han X.H."/>
            <person name="Huang E.J."/>
            <person name="Li L.F."/>
            <person name="Wei W."/>
            <person name="Gao Y.C."/>
            <person name="Liu J.Z."/>
            <person name="Shao H.Z."/>
            <person name="Wang X."/>
            <person name="Wang C.C."/>
            <person name="Yang T.C."/>
            <person name="Huo Q.B."/>
            <person name="Li W."/>
            <person name="Chen H.Y."/>
            <person name="Chen S.E."/>
            <person name="Zhou L.G."/>
            <person name="Ni X.B."/>
            <person name="Tian J.H."/>
            <person name="Sheng Y."/>
            <person name="Liu T."/>
            <person name="Pan Y.S."/>
            <person name="Xia L.Y."/>
            <person name="Li J."/>
            <person name="Zhao F."/>
            <person name="Cao W.C."/>
        </authorList>
    </citation>
    <scope>NUCLEOTIDE SEQUENCE [LARGE SCALE GENOMIC DNA]</scope>
    <source>
        <strain evidence="1">Iper-2018</strain>
    </source>
</reference>
<protein>
    <submittedName>
        <fullName evidence="1">Uncharacterized protein</fullName>
    </submittedName>
</protein>
<proteinExistence type="predicted"/>
<evidence type="ECO:0000313" key="1">
    <source>
        <dbReference type="EMBL" id="KAG0425601.1"/>
    </source>
</evidence>
<accession>A0AC60PWJ7</accession>
<comment type="caution">
    <text evidence="1">The sequence shown here is derived from an EMBL/GenBank/DDBJ whole genome shotgun (WGS) entry which is preliminary data.</text>
</comment>
<feature type="non-terminal residue" evidence="1">
    <location>
        <position position="189"/>
    </location>
</feature>
<sequence>MGLPPGYVPVRDSCYQKMLEAGHFDFDRLATSSSDDDEIVRDELAVARDDPAGEDPCMSNDTGGCERWCRHKGTKFGSCTGGACSCSNVPSIARTGESDDPCRRKDKMECSVKCHNVDYVSGHCFGRVCHCMKHDSLYPGPTLSELGTRQVAGAPTKREAAPERLLSNGQTARGSPKRSPVFEQFHEDK</sequence>